<dbReference type="SUPFAM" id="SSF52096">
    <property type="entry name" value="ClpP/crotonase"/>
    <property type="match status" value="1"/>
</dbReference>
<dbReference type="CDD" id="cd07022">
    <property type="entry name" value="S49_Sppa_36K_type"/>
    <property type="match status" value="1"/>
</dbReference>
<evidence type="ECO:0000313" key="4">
    <source>
        <dbReference type="Proteomes" id="UP001165641"/>
    </source>
</evidence>
<evidence type="ECO:0000256" key="1">
    <source>
        <dbReference type="ARBA" id="ARBA00008683"/>
    </source>
</evidence>
<accession>A0ABT4ZEY3</accession>
<keyword evidence="4" id="KW-1185">Reference proteome</keyword>
<evidence type="ECO:0000259" key="2">
    <source>
        <dbReference type="Pfam" id="PF01343"/>
    </source>
</evidence>
<organism evidence="3 4">
    <name type="scientific">Paracoccus onchidii</name>
    <dbReference type="NCBI Taxonomy" id="3017813"/>
    <lineage>
        <taxon>Bacteria</taxon>
        <taxon>Pseudomonadati</taxon>
        <taxon>Pseudomonadota</taxon>
        <taxon>Alphaproteobacteria</taxon>
        <taxon>Rhodobacterales</taxon>
        <taxon>Paracoccaceae</taxon>
        <taxon>Paracoccus</taxon>
    </lineage>
</organism>
<dbReference type="InterPro" id="IPR029045">
    <property type="entry name" value="ClpP/crotonase-like_dom_sf"/>
</dbReference>
<reference evidence="3" key="1">
    <citation type="submission" date="2022-12" db="EMBL/GenBank/DDBJ databases">
        <title>Paracoccus onchidii sp. nov., isolated from a marine invertebrate from the South China Sea.</title>
        <authorList>
            <person name="Xu S."/>
            <person name="Liu Z."/>
            <person name="Xu Y."/>
        </authorList>
    </citation>
    <scope>NUCLEOTIDE SEQUENCE</scope>
    <source>
        <strain evidence="3">Z330</strain>
    </source>
</reference>
<dbReference type="Proteomes" id="UP001165641">
    <property type="component" value="Unassembled WGS sequence"/>
</dbReference>
<gene>
    <name evidence="3" type="ORF">PAF17_10495</name>
</gene>
<dbReference type="PANTHER" id="PTHR42987:SF4">
    <property type="entry name" value="PROTEASE SOHB-RELATED"/>
    <property type="match status" value="1"/>
</dbReference>
<evidence type="ECO:0000313" key="3">
    <source>
        <dbReference type="EMBL" id="MDB6177929.1"/>
    </source>
</evidence>
<dbReference type="InterPro" id="IPR033855">
    <property type="entry name" value="Protein_C"/>
</dbReference>
<comment type="caution">
    <text evidence="3">The sequence shown here is derived from an EMBL/GenBank/DDBJ whole genome shotgun (WGS) entry which is preliminary data.</text>
</comment>
<dbReference type="EMBL" id="JAQBIE010000011">
    <property type="protein sequence ID" value="MDB6177929.1"/>
    <property type="molecule type" value="Genomic_DNA"/>
</dbReference>
<feature type="domain" description="Peptidase S49" evidence="2">
    <location>
        <begin position="121"/>
        <end position="272"/>
    </location>
</feature>
<name>A0ABT4ZEY3_9RHOB</name>
<dbReference type="PANTHER" id="PTHR42987">
    <property type="entry name" value="PEPTIDASE S49"/>
    <property type="match status" value="1"/>
</dbReference>
<dbReference type="RefSeq" id="WP_271889042.1">
    <property type="nucleotide sequence ID" value="NZ_JAQBIE010000011.1"/>
</dbReference>
<sequence length="299" mass="30955">MTNSIKAMLAGAPVAIASDLAHDLMSIELPDAAMHQEQRAAASVERFTVTRGIAVLPVRGLLTPNSEILERYLGWSTYFGLTEAAAELSERGDVSAIVLDVNSPGGTVVGCEGAAEAIAEAAKNKPVHAIASPMAASAAYWLASQAHSIAVMPGGIVGSIGVAMMASSVVGPDSYGEQRYLLTSSHARAKRPDPGTEEGMTELRRSLDEAEGQFHAAVSRGRGIASDALLGQLSVTDDERDGGAVFVGQQAIARGLADSVETRAAFYARMIEAYGAAGSSGPSVRYRARAEAAAALARI</sequence>
<dbReference type="InterPro" id="IPR002142">
    <property type="entry name" value="Peptidase_S49"/>
</dbReference>
<dbReference type="Pfam" id="PF01343">
    <property type="entry name" value="Peptidase_S49"/>
    <property type="match status" value="1"/>
</dbReference>
<comment type="similarity">
    <text evidence="1">Belongs to the peptidase S49 family.</text>
</comment>
<proteinExistence type="inferred from homology"/>
<dbReference type="Gene3D" id="3.90.226.10">
    <property type="entry name" value="2-enoyl-CoA Hydratase, Chain A, domain 1"/>
    <property type="match status" value="1"/>
</dbReference>
<protein>
    <submittedName>
        <fullName evidence="3">S49 family peptidase</fullName>
    </submittedName>
</protein>